<proteinExistence type="predicted"/>
<evidence type="ECO:0000313" key="3">
    <source>
        <dbReference type="EMBL" id="GAA0428206.1"/>
    </source>
</evidence>
<evidence type="ECO:0000259" key="2">
    <source>
        <dbReference type="Pfam" id="PF25547"/>
    </source>
</evidence>
<feature type="compositionally biased region" description="Gly residues" evidence="1">
    <location>
        <begin position="347"/>
        <end position="375"/>
    </location>
</feature>
<dbReference type="InterPro" id="IPR057746">
    <property type="entry name" value="CpnT-like_N"/>
</dbReference>
<dbReference type="Pfam" id="PF25547">
    <property type="entry name" value="WXG100_2"/>
    <property type="match status" value="1"/>
</dbReference>
<sequence length="590" mass="60880">MGVVLPDKLAFVLDLIGVNWPNVDEDDYRDMAKSLRGFADDVDAGRGDSNVALNRLLSTNRGEMTEAIEAHVKKLNGKHLHNLAEGGRLLAGGLDAAAVVVAGAKGAAIFQLGLLATEVAAAQAAAPLTLGLSELGALGGVAITRTVVKRILKGAAEAAAQEVLSIVTGPVFAALDSMATDLVVQVVSDGLGAQDGIDLKQTLQAGKDNLKIASAGGDGGLILASAGGGGGGGDLVFDEHEHNTFTGKVHDHSRHLHEKGGKHLSTTHHHFNRTRGRGALAKAIEGVAEKAMKSLDKAQGELTKHLDDVGKGLTEAGKGQKKHDQHVEGGMKGVKHHRPDQKPADASGGGGGGKSGGHGQGGSGQGGSSGRGGQGEPLDPRPGWHGQTAGGMKHYRRDGLRVDHLSEEEQLRSVKSETRALADETKAIAEANAEKVAAGGKVTKADTGQDGLKSGCSGSLLHNGVITSHSSMTKKDGIGQPKTHPALQGMYDKVAADMKAEGDFPGAGHGKCAEVALISDRLHQLDPTGQNIRTPEQAREAMQGAAVYTQQIGDMPARKPGEVGLSHGDYKPPCRSCSRVLPALGIKAHR</sequence>
<feature type="domain" description="Outer membrane channel protein CpnT-like N-terminal" evidence="2">
    <location>
        <begin position="14"/>
        <end position="132"/>
    </location>
</feature>
<comment type="caution">
    <text evidence="3">The sequence shown here is derived from an EMBL/GenBank/DDBJ whole genome shotgun (WGS) entry which is preliminary data.</text>
</comment>
<accession>A0ABP3IV33</accession>
<dbReference type="InterPro" id="IPR025968">
    <property type="entry name" value="YwqJ_deaminase"/>
</dbReference>
<protein>
    <recommendedName>
        <fullName evidence="2">Outer membrane channel protein CpnT-like N-terminal domain-containing protein</fullName>
    </recommendedName>
</protein>
<dbReference type="RefSeq" id="WP_344030557.1">
    <property type="nucleotide sequence ID" value="NZ_BAAABX010000061.1"/>
</dbReference>
<evidence type="ECO:0000313" key="4">
    <source>
        <dbReference type="Proteomes" id="UP001500879"/>
    </source>
</evidence>
<keyword evidence="4" id="KW-1185">Reference proteome</keyword>
<reference evidence="4" key="1">
    <citation type="journal article" date="2019" name="Int. J. Syst. Evol. Microbiol.">
        <title>The Global Catalogue of Microorganisms (GCM) 10K type strain sequencing project: providing services to taxonomists for standard genome sequencing and annotation.</title>
        <authorList>
            <consortium name="The Broad Institute Genomics Platform"/>
            <consortium name="The Broad Institute Genome Sequencing Center for Infectious Disease"/>
            <person name="Wu L."/>
            <person name="Ma J."/>
        </authorList>
    </citation>
    <scope>NUCLEOTIDE SEQUENCE [LARGE SCALE GENOMIC DNA]</scope>
    <source>
        <strain evidence="4">JCM 4788</strain>
    </source>
</reference>
<dbReference type="EMBL" id="BAAABX010000061">
    <property type="protein sequence ID" value="GAA0428206.1"/>
    <property type="molecule type" value="Genomic_DNA"/>
</dbReference>
<name>A0ABP3IV33_9ACTN</name>
<evidence type="ECO:0000256" key="1">
    <source>
        <dbReference type="SAM" id="MobiDB-lite"/>
    </source>
</evidence>
<organism evidence="3 4">
    <name type="scientific">Streptomyces luteireticuli</name>
    <dbReference type="NCBI Taxonomy" id="173858"/>
    <lineage>
        <taxon>Bacteria</taxon>
        <taxon>Bacillati</taxon>
        <taxon>Actinomycetota</taxon>
        <taxon>Actinomycetes</taxon>
        <taxon>Kitasatosporales</taxon>
        <taxon>Streptomycetaceae</taxon>
        <taxon>Streptomyces</taxon>
    </lineage>
</organism>
<gene>
    <name evidence="3" type="ORF">GCM10010357_57310</name>
</gene>
<dbReference type="Proteomes" id="UP001500879">
    <property type="component" value="Unassembled WGS sequence"/>
</dbReference>
<dbReference type="Pfam" id="PF14431">
    <property type="entry name" value="YwqJ-deaminase"/>
    <property type="match status" value="1"/>
</dbReference>
<feature type="region of interest" description="Disordered" evidence="1">
    <location>
        <begin position="311"/>
        <end position="393"/>
    </location>
</feature>